<proteinExistence type="predicted"/>
<sequence length="440" mass="47788">MTESVVLGRDPHCNVVLDPLVHRAVSRRHAEVKPILGFESPAGNCFWQLCDLASANGTFLNGERLKDCQVLQPGDRIILGQGGPTFVFECQPKASPAQPVTPALASSNPPAATRRKRTAAYDPRLSATSPPPRRREPDAISLTQLFPILSTGRQLTHKAYLLPGGITVGFVVLMFAAVGNPLVFNLLLAAYLAGAAYYFVYELCGKRKPWWILLGAASITLLLLISPALMLFVFVFRQVLPGELPTGDAPVPILFVRFFFGAGLMEELLKAVPVFAAYFLGTQLRSPYRERIGVWEPLDGILLGSASAVGFTLLETMAQYLPEVYKATLSSGEGAAQLASLQLLIPRVLGSVAGHMAYSGYFGYFIGLSVLRSRRRWLILGIGYLSASGLHALWNTVGSISPVFLALVGLLSYAFLAAAILKARELSPTRSQNFATRFYQ</sequence>
<dbReference type="AlphaFoldDB" id="A0A6J4MHK3"/>
<gene>
    <name evidence="4" type="ORF">AVDCRST_MAG94-3192</name>
</gene>
<dbReference type="SUPFAM" id="SSF49879">
    <property type="entry name" value="SMAD/FHA domain"/>
    <property type="match status" value="1"/>
</dbReference>
<dbReference type="SMART" id="SM00240">
    <property type="entry name" value="FHA"/>
    <property type="match status" value="1"/>
</dbReference>
<organism evidence="4">
    <name type="scientific">uncultured Leptolyngbya sp</name>
    <dbReference type="NCBI Taxonomy" id="332963"/>
    <lineage>
        <taxon>Bacteria</taxon>
        <taxon>Bacillati</taxon>
        <taxon>Cyanobacteriota</taxon>
        <taxon>Cyanophyceae</taxon>
        <taxon>Leptolyngbyales</taxon>
        <taxon>Leptolyngbyaceae</taxon>
        <taxon>Leptolyngbya group</taxon>
        <taxon>Leptolyngbya</taxon>
        <taxon>environmental samples</taxon>
    </lineage>
</organism>
<dbReference type="CDD" id="cd00060">
    <property type="entry name" value="FHA"/>
    <property type="match status" value="1"/>
</dbReference>
<dbReference type="InterPro" id="IPR026898">
    <property type="entry name" value="PrsW"/>
</dbReference>
<feature type="transmembrane region" description="Helical" evidence="2">
    <location>
        <begin position="256"/>
        <end position="280"/>
    </location>
</feature>
<name>A0A6J4MHK3_9CYAN</name>
<dbReference type="InterPro" id="IPR000253">
    <property type="entry name" value="FHA_dom"/>
</dbReference>
<dbReference type="GO" id="GO:0008233">
    <property type="term" value="F:peptidase activity"/>
    <property type="evidence" value="ECO:0007669"/>
    <property type="project" value="InterPro"/>
</dbReference>
<keyword evidence="2" id="KW-0472">Membrane</keyword>
<evidence type="ECO:0000313" key="4">
    <source>
        <dbReference type="EMBL" id="CAA9358093.1"/>
    </source>
</evidence>
<reference evidence="4" key="1">
    <citation type="submission" date="2020-02" db="EMBL/GenBank/DDBJ databases">
        <authorList>
            <person name="Meier V. D."/>
        </authorList>
    </citation>
    <scope>NUCLEOTIDE SEQUENCE</scope>
    <source>
        <strain evidence="4">AVDCRST_MAG94</strain>
    </source>
</reference>
<dbReference type="Pfam" id="PF13367">
    <property type="entry name" value="PrsW-protease"/>
    <property type="match status" value="1"/>
</dbReference>
<feature type="transmembrane region" description="Helical" evidence="2">
    <location>
        <begin position="212"/>
        <end position="236"/>
    </location>
</feature>
<feature type="transmembrane region" description="Helical" evidence="2">
    <location>
        <begin position="301"/>
        <end position="321"/>
    </location>
</feature>
<keyword evidence="2" id="KW-0812">Transmembrane</keyword>
<feature type="transmembrane region" description="Helical" evidence="2">
    <location>
        <begin position="182"/>
        <end position="200"/>
    </location>
</feature>
<feature type="transmembrane region" description="Helical" evidence="2">
    <location>
        <begin position="341"/>
        <end position="365"/>
    </location>
</feature>
<feature type="transmembrane region" description="Helical" evidence="2">
    <location>
        <begin position="400"/>
        <end position="421"/>
    </location>
</feature>
<feature type="transmembrane region" description="Helical" evidence="2">
    <location>
        <begin position="377"/>
        <end position="394"/>
    </location>
</feature>
<feature type="transmembrane region" description="Helical" evidence="2">
    <location>
        <begin position="159"/>
        <end position="176"/>
    </location>
</feature>
<evidence type="ECO:0000256" key="1">
    <source>
        <dbReference type="SAM" id="MobiDB-lite"/>
    </source>
</evidence>
<keyword evidence="2" id="KW-1133">Transmembrane helix</keyword>
<protein>
    <submittedName>
        <fullName evidence="4">FHA-domain-containing protein</fullName>
    </submittedName>
</protein>
<dbReference type="Pfam" id="PF00498">
    <property type="entry name" value="FHA"/>
    <property type="match status" value="1"/>
</dbReference>
<dbReference type="InterPro" id="IPR008984">
    <property type="entry name" value="SMAD_FHA_dom_sf"/>
</dbReference>
<evidence type="ECO:0000259" key="3">
    <source>
        <dbReference type="PROSITE" id="PS50006"/>
    </source>
</evidence>
<dbReference type="PANTHER" id="PTHR36844:SF1">
    <property type="entry name" value="PROTEASE PRSW"/>
    <property type="match status" value="1"/>
</dbReference>
<evidence type="ECO:0000256" key="2">
    <source>
        <dbReference type="SAM" id="Phobius"/>
    </source>
</evidence>
<dbReference type="Gene3D" id="2.60.200.20">
    <property type="match status" value="1"/>
</dbReference>
<dbReference type="PANTHER" id="PTHR36844">
    <property type="entry name" value="PROTEASE PRSW"/>
    <property type="match status" value="1"/>
</dbReference>
<feature type="region of interest" description="Disordered" evidence="1">
    <location>
        <begin position="95"/>
        <end position="137"/>
    </location>
</feature>
<dbReference type="EMBL" id="CADCTY010001117">
    <property type="protein sequence ID" value="CAA9358093.1"/>
    <property type="molecule type" value="Genomic_DNA"/>
</dbReference>
<dbReference type="PROSITE" id="PS50006">
    <property type="entry name" value="FHA_DOMAIN"/>
    <property type="match status" value="1"/>
</dbReference>
<feature type="domain" description="FHA" evidence="3">
    <location>
        <begin position="5"/>
        <end position="65"/>
    </location>
</feature>
<accession>A0A6J4MHK3</accession>